<evidence type="ECO:0000313" key="3">
    <source>
        <dbReference type="Proteomes" id="UP000217431"/>
    </source>
</evidence>
<proteinExistence type="predicted"/>
<dbReference type="STRING" id="28131.BWX40_00410"/>
<dbReference type="EMBL" id="AP014597">
    <property type="protein sequence ID" value="BAU18096.1"/>
    <property type="molecule type" value="Genomic_DNA"/>
</dbReference>
<reference evidence="2 3" key="1">
    <citation type="journal article" date="2016" name="DNA Res.">
        <title>The complete genome sequencing of Prevotella intermedia strain OMA14 and a subsequent fine-scale, intra-species genomic comparison reveal an unusual amplification of conjugative and mobile transposons and identify a novel Prevotella-lineage-specific repeat.</title>
        <authorList>
            <person name="Naito M."/>
            <person name="Ogura Y."/>
            <person name="Itoh T."/>
            <person name="Shoji M."/>
            <person name="Okamoto M."/>
            <person name="Hayashi T."/>
            <person name="Nakayama K."/>
        </authorList>
    </citation>
    <scope>NUCLEOTIDE SEQUENCE [LARGE SCALE GENOMIC DNA]</scope>
    <source>
        <strain evidence="2 3">OMA14</strain>
    </source>
</reference>
<feature type="domain" description="WYL" evidence="1">
    <location>
        <begin position="128"/>
        <end position="193"/>
    </location>
</feature>
<dbReference type="InterPro" id="IPR026881">
    <property type="entry name" value="WYL_dom"/>
</dbReference>
<accession>A0A0S3UKZ1</accession>
<dbReference type="Proteomes" id="UP000217431">
    <property type="component" value="Chromosome I"/>
</dbReference>
<dbReference type="Pfam" id="PF13280">
    <property type="entry name" value="WYL"/>
    <property type="match status" value="1"/>
</dbReference>
<dbReference type="PROSITE" id="PS52050">
    <property type="entry name" value="WYL"/>
    <property type="match status" value="1"/>
</dbReference>
<organism evidence="2 3">
    <name type="scientific">Prevotella intermedia</name>
    <dbReference type="NCBI Taxonomy" id="28131"/>
    <lineage>
        <taxon>Bacteria</taxon>
        <taxon>Pseudomonadati</taxon>
        <taxon>Bacteroidota</taxon>
        <taxon>Bacteroidia</taxon>
        <taxon>Bacteroidales</taxon>
        <taxon>Prevotellaceae</taxon>
        <taxon>Prevotella</taxon>
    </lineage>
</organism>
<dbReference type="RefSeq" id="WP_096405926.1">
    <property type="nucleotide sequence ID" value="NZ_AP014597.1"/>
</dbReference>
<protein>
    <recommendedName>
        <fullName evidence="1">WYL domain-containing protein</fullName>
    </recommendedName>
</protein>
<evidence type="ECO:0000313" key="2">
    <source>
        <dbReference type="EMBL" id="BAU18096.1"/>
    </source>
</evidence>
<dbReference type="AlphaFoldDB" id="A0A0S3UKZ1"/>
<gene>
    <name evidence="2" type="ORF">PIOMA14_I_1588</name>
</gene>
<sequence>MRYSKLQNELQLILLLADSVGYSAVELSKKMNISRRQIYYLLDFIKSAGFILFKQGTKYHIDRRSPFFTNLSQTLQFTDAEVRTIYNVLLMTGNSSDMVNQLRAKLDRAYNFSHSVSTAKQQAYINNVKIITHAIENKKMLRLVGYSSPHSHSVSDRIVEPFFLMNNNQDVRCHEIKSKMNKTFRLNRMQRIEEIDAPWIYEHCHRQVFTDIFMFSGEEHYNVKLRLGQLAHNLFLEEYPHGAKYLSVIDEKHWLLDIEVCDFRGLGRFVLGLYSDIEILENDAFKEYIRQTLAAYLTKE</sequence>
<evidence type="ECO:0000259" key="1">
    <source>
        <dbReference type="Pfam" id="PF13280"/>
    </source>
</evidence>
<name>A0A0S3UKZ1_PREIN</name>